<keyword evidence="2" id="KW-1185">Reference proteome</keyword>
<dbReference type="AlphaFoldDB" id="A0A0D0DH86"/>
<gene>
    <name evidence="1" type="ORF">PAXRUDRAFT_136181</name>
</gene>
<organism evidence="1 2">
    <name type="scientific">Paxillus rubicundulus Ve08.2h10</name>
    <dbReference type="NCBI Taxonomy" id="930991"/>
    <lineage>
        <taxon>Eukaryota</taxon>
        <taxon>Fungi</taxon>
        <taxon>Dikarya</taxon>
        <taxon>Basidiomycota</taxon>
        <taxon>Agaricomycotina</taxon>
        <taxon>Agaricomycetes</taxon>
        <taxon>Agaricomycetidae</taxon>
        <taxon>Boletales</taxon>
        <taxon>Paxilineae</taxon>
        <taxon>Paxillaceae</taxon>
        <taxon>Paxillus</taxon>
    </lineage>
</organism>
<evidence type="ECO:0000313" key="1">
    <source>
        <dbReference type="EMBL" id="KIK97492.1"/>
    </source>
</evidence>
<name>A0A0D0DH86_9AGAM</name>
<proteinExistence type="predicted"/>
<protein>
    <submittedName>
        <fullName evidence="1">Uncharacterized protein</fullName>
    </submittedName>
</protein>
<dbReference type="InParanoid" id="A0A0D0DH86"/>
<sequence>YEPSQIAIKNLLIGCDGIGKYTMPPDAWFIQFLRPLGLSTPLKDLEGKGLQDFLTKRSKLKNL</sequence>
<dbReference type="EMBL" id="KN824933">
    <property type="protein sequence ID" value="KIK97492.1"/>
    <property type="molecule type" value="Genomic_DNA"/>
</dbReference>
<feature type="non-terminal residue" evidence="1">
    <location>
        <position position="1"/>
    </location>
</feature>
<dbReference type="HOGENOM" id="CLU_2892108_0_0_1"/>
<reference evidence="2" key="2">
    <citation type="submission" date="2015-01" db="EMBL/GenBank/DDBJ databases">
        <title>Evolutionary Origins and Diversification of the Mycorrhizal Mutualists.</title>
        <authorList>
            <consortium name="DOE Joint Genome Institute"/>
            <consortium name="Mycorrhizal Genomics Consortium"/>
            <person name="Kohler A."/>
            <person name="Kuo A."/>
            <person name="Nagy L.G."/>
            <person name="Floudas D."/>
            <person name="Copeland A."/>
            <person name="Barry K.W."/>
            <person name="Cichocki N."/>
            <person name="Veneault-Fourrey C."/>
            <person name="LaButti K."/>
            <person name="Lindquist E.A."/>
            <person name="Lipzen A."/>
            <person name="Lundell T."/>
            <person name="Morin E."/>
            <person name="Murat C."/>
            <person name="Riley R."/>
            <person name="Ohm R."/>
            <person name="Sun H."/>
            <person name="Tunlid A."/>
            <person name="Henrissat B."/>
            <person name="Grigoriev I.V."/>
            <person name="Hibbett D.S."/>
            <person name="Martin F."/>
        </authorList>
    </citation>
    <scope>NUCLEOTIDE SEQUENCE [LARGE SCALE GENOMIC DNA]</scope>
    <source>
        <strain evidence="2">Ve08.2h10</strain>
    </source>
</reference>
<reference evidence="1 2" key="1">
    <citation type="submission" date="2014-04" db="EMBL/GenBank/DDBJ databases">
        <authorList>
            <consortium name="DOE Joint Genome Institute"/>
            <person name="Kuo A."/>
            <person name="Kohler A."/>
            <person name="Jargeat P."/>
            <person name="Nagy L.G."/>
            <person name="Floudas D."/>
            <person name="Copeland A."/>
            <person name="Barry K.W."/>
            <person name="Cichocki N."/>
            <person name="Veneault-Fourrey C."/>
            <person name="LaButti K."/>
            <person name="Lindquist E.A."/>
            <person name="Lipzen A."/>
            <person name="Lundell T."/>
            <person name="Morin E."/>
            <person name="Murat C."/>
            <person name="Sun H."/>
            <person name="Tunlid A."/>
            <person name="Henrissat B."/>
            <person name="Grigoriev I.V."/>
            <person name="Hibbett D.S."/>
            <person name="Martin F."/>
            <person name="Nordberg H.P."/>
            <person name="Cantor M.N."/>
            <person name="Hua S.X."/>
        </authorList>
    </citation>
    <scope>NUCLEOTIDE SEQUENCE [LARGE SCALE GENOMIC DNA]</scope>
    <source>
        <strain evidence="1 2">Ve08.2h10</strain>
    </source>
</reference>
<accession>A0A0D0DH86</accession>
<evidence type="ECO:0000313" key="2">
    <source>
        <dbReference type="Proteomes" id="UP000054538"/>
    </source>
</evidence>
<dbReference type="Proteomes" id="UP000054538">
    <property type="component" value="Unassembled WGS sequence"/>
</dbReference>